<feature type="compositionally biased region" description="Polar residues" evidence="1">
    <location>
        <begin position="13"/>
        <end position="30"/>
    </location>
</feature>
<name>A0A7G2C4V4_9TRYP</name>
<keyword evidence="3" id="KW-1185">Reference proteome</keyword>
<feature type="region of interest" description="Disordered" evidence="1">
    <location>
        <begin position="1"/>
        <end position="80"/>
    </location>
</feature>
<evidence type="ECO:0000313" key="2">
    <source>
        <dbReference type="EMBL" id="CAD2213777.1"/>
    </source>
</evidence>
<dbReference type="VEuPathDB" id="TriTrypDB:ADEAN_000122000"/>
<sequence length="192" mass="21012">MFGGTPQDRDQQHSTIYNADSNGNGYTTGSAGKASYSRKVKPGEDVSKVSQASANAHVQRGSEPVRESGRNAQDLNANDLPQDPFHYAHVVMQERNPYYNQQRQVNEVRPEAFANGEIPLAPPRENPLRYARPYAHDIQQVMMEQQVMMMQQQLAMASAYGSCMGSMNGGMASQGSMYGTGSMYGAGSVYGM</sequence>
<proteinExistence type="predicted"/>
<gene>
    <name evidence="2" type="ORF">ADEAN_000122000</name>
</gene>
<reference evidence="2 3" key="1">
    <citation type="submission" date="2020-08" db="EMBL/GenBank/DDBJ databases">
        <authorList>
            <person name="Newling K."/>
            <person name="Davey J."/>
            <person name="Forrester S."/>
        </authorList>
    </citation>
    <scope>NUCLEOTIDE SEQUENCE [LARGE SCALE GENOMIC DNA]</scope>
    <source>
        <strain evidence="3">Crithidia deanei Carvalho (ATCC PRA-265)</strain>
    </source>
</reference>
<evidence type="ECO:0000313" key="3">
    <source>
        <dbReference type="Proteomes" id="UP000515908"/>
    </source>
</evidence>
<accession>A0A7G2C4V4</accession>
<dbReference type="Proteomes" id="UP000515908">
    <property type="component" value="Chromosome 02"/>
</dbReference>
<evidence type="ECO:0000256" key="1">
    <source>
        <dbReference type="SAM" id="MobiDB-lite"/>
    </source>
</evidence>
<dbReference type="EMBL" id="LR877146">
    <property type="protein sequence ID" value="CAD2213777.1"/>
    <property type="molecule type" value="Genomic_DNA"/>
</dbReference>
<protein>
    <submittedName>
        <fullName evidence="2">Uncharacterized protein</fullName>
    </submittedName>
</protein>
<dbReference type="AlphaFoldDB" id="A0A7G2C4V4"/>
<organism evidence="2 3">
    <name type="scientific">Angomonas deanei</name>
    <dbReference type="NCBI Taxonomy" id="59799"/>
    <lineage>
        <taxon>Eukaryota</taxon>
        <taxon>Discoba</taxon>
        <taxon>Euglenozoa</taxon>
        <taxon>Kinetoplastea</taxon>
        <taxon>Metakinetoplastina</taxon>
        <taxon>Trypanosomatida</taxon>
        <taxon>Trypanosomatidae</taxon>
        <taxon>Strigomonadinae</taxon>
        <taxon>Angomonas</taxon>
    </lineage>
</organism>